<dbReference type="Proteomes" id="UP000031368">
    <property type="component" value="Plasmid pRgalR602c"/>
</dbReference>
<keyword evidence="4" id="KW-0479">Metal-binding</keyword>
<organism evidence="8 9">
    <name type="scientific">Rhizobium gallicum bv. gallicum R602sp</name>
    <dbReference type="NCBI Taxonomy" id="1041138"/>
    <lineage>
        <taxon>Bacteria</taxon>
        <taxon>Pseudomonadati</taxon>
        <taxon>Pseudomonadota</taxon>
        <taxon>Alphaproteobacteria</taxon>
        <taxon>Hyphomicrobiales</taxon>
        <taxon>Rhizobiaceae</taxon>
        <taxon>Rhizobium/Agrobacterium group</taxon>
        <taxon>Rhizobium</taxon>
    </lineage>
</organism>
<gene>
    <name evidence="8" type="ORF">RGR602_PC02170</name>
</gene>
<evidence type="ECO:0000256" key="5">
    <source>
        <dbReference type="ARBA" id="ARBA00022729"/>
    </source>
</evidence>
<feature type="chain" id="PRO_5002097208" evidence="7">
    <location>
        <begin position="30"/>
        <end position="306"/>
    </location>
</feature>
<dbReference type="Gene3D" id="3.40.50.1980">
    <property type="entry name" value="Nitrogenase molybdenum iron protein domain"/>
    <property type="match status" value="2"/>
</dbReference>
<dbReference type="InterPro" id="IPR006128">
    <property type="entry name" value="Lipoprotein_PsaA-like"/>
</dbReference>
<keyword evidence="3 6" id="KW-0813">Transport</keyword>
<dbReference type="CDD" id="cd01137">
    <property type="entry name" value="PsaA"/>
    <property type="match status" value="1"/>
</dbReference>
<feature type="signal peptide" evidence="7">
    <location>
        <begin position="1"/>
        <end position="29"/>
    </location>
</feature>
<dbReference type="AlphaFoldDB" id="A0A0B4XHF3"/>
<evidence type="ECO:0000256" key="1">
    <source>
        <dbReference type="ARBA" id="ARBA00004196"/>
    </source>
</evidence>
<dbReference type="PRINTS" id="PR00691">
    <property type="entry name" value="ADHESINB"/>
</dbReference>
<evidence type="ECO:0000256" key="7">
    <source>
        <dbReference type="SAM" id="SignalP"/>
    </source>
</evidence>
<dbReference type="GO" id="GO:0046872">
    <property type="term" value="F:metal ion binding"/>
    <property type="evidence" value="ECO:0007669"/>
    <property type="project" value="UniProtKB-KW"/>
</dbReference>
<evidence type="ECO:0000256" key="3">
    <source>
        <dbReference type="ARBA" id="ARBA00022448"/>
    </source>
</evidence>
<comment type="similarity">
    <text evidence="2 6">Belongs to the bacterial solute-binding protein 9 family.</text>
</comment>
<keyword evidence="5 7" id="KW-0732">Signal</keyword>
<dbReference type="Pfam" id="PF01297">
    <property type="entry name" value="ZnuA"/>
    <property type="match status" value="1"/>
</dbReference>
<evidence type="ECO:0000256" key="2">
    <source>
        <dbReference type="ARBA" id="ARBA00011028"/>
    </source>
</evidence>
<sequence length="306" mass="33385">MGMLKRVGHLLAGLIAAAIVSVAAMPAAAQEKFKAVTTFTVIADMAKNVAGDAAIVESITKPGAEIHNYSPTPGDIQRAQGAQLILWNGLNLERWFERFFVNLRDVPGVVVSEGVQPMSISEGPYTGKPNPHAWMSPNNALIYVDNIRNAFVKYDPKNAAVYEANAAAYKEKIEATITPIREKLAQIPEDKRWLVSSEGAFSYLARDFALKELYLWPINADQQGTPQQVRKVIDAIDANKIVAVFSESTVSDKPARQVARETGVHYGGVLYVDSLSEEDGPVPTYIDLLRVTSDTVEKGLVEGLSQ</sequence>
<dbReference type="GO" id="GO:0007155">
    <property type="term" value="P:cell adhesion"/>
    <property type="evidence" value="ECO:0007669"/>
    <property type="project" value="InterPro"/>
</dbReference>
<dbReference type="SUPFAM" id="SSF53807">
    <property type="entry name" value="Helical backbone' metal receptor"/>
    <property type="match status" value="1"/>
</dbReference>
<dbReference type="GO" id="GO:0030001">
    <property type="term" value="P:metal ion transport"/>
    <property type="evidence" value="ECO:0007669"/>
    <property type="project" value="InterPro"/>
</dbReference>
<dbReference type="GO" id="GO:0030313">
    <property type="term" value="C:cell envelope"/>
    <property type="evidence" value="ECO:0007669"/>
    <property type="project" value="UniProtKB-SubCell"/>
</dbReference>
<evidence type="ECO:0000256" key="4">
    <source>
        <dbReference type="ARBA" id="ARBA00022723"/>
    </source>
</evidence>
<keyword evidence="9" id="KW-1185">Reference proteome</keyword>
<dbReference type="PANTHER" id="PTHR42953">
    <property type="entry name" value="HIGH-AFFINITY ZINC UPTAKE SYSTEM PROTEIN ZNUA-RELATED"/>
    <property type="match status" value="1"/>
</dbReference>
<evidence type="ECO:0000313" key="8">
    <source>
        <dbReference type="EMBL" id="AJD46190.1"/>
    </source>
</evidence>
<dbReference type="KEGG" id="rga:RGR602_PC02170"/>
<keyword evidence="8" id="KW-0614">Plasmid</keyword>
<comment type="subcellular location">
    <subcellularLocation>
        <location evidence="1">Cell envelope</location>
    </subcellularLocation>
</comment>
<name>A0A0B4XHF3_9HYPH</name>
<geneLocation type="plasmid" evidence="8 9">
    <name>pRgalR602c</name>
</geneLocation>
<dbReference type="InterPro" id="IPR006127">
    <property type="entry name" value="ZnuA-like"/>
</dbReference>
<dbReference type="InterPro" id="IPR006129">
    <property type="entry name" value="AdhesinB"/>
</dbReference>
<dbReference type="PRINTS" id="PR00690">
    <property type="entry name" value="ADHESNFAMILY"/>
</dbReference>
<dbReference type="PANTHER" id="PTHR42953:SF1">
    <property type="entry name" value="METAL-BINDING PROTEIN HI_0362-RELATED"/>
    <property type="match status" value="1"/>
</dbReference>
<evidence type="ECO:0000313" key="9">
    <source>
        <dbReference type="Proteomes" id="UP000031368"/>
    </source>
</evidence>
<dbReference type="HOGENOM" id="CLU_016838_1_1_5"/>
<reference evidence="8 9" key="1">
    <citation type="submission" date="2013-11" db="EMBL/GenBank/DDBJ databases">
        <title>Complete genome sequence of Rhizobium gallicum bv. gallicum R602.</title>
        <authorList>
            <person name="Bustos P."/>
            <person name="Santamaria R.I."/>
            <person name="Lozano L."/>
            <person name="Acosta J.L."/>
            <person name="Ormeno-Orrillo E."/>
            <person name="Rogel M.A."/>
            <person name="Romero D."/>
            <person name="Cevallos M.A."/>
            <person name="Martinez-Romero E."/>
            <person name="Gonzalez V."/>
        </authorList>
    </citation>
    <scope>NUCLEOTIDE SEQUENCE [LARGE SCALE GENOMIC DNA]</scope>
    <source>
        <strain evidence="8 9">R602</strain>
        <plasmid evidence="8 9">pRgalR602c</plasmid>
    </source>
</reference>
<evidence type="ECO:0000256" key="6">
    <source>
        <dbReference type="RuleBase" id="RU003512"/>
    </source>
</evidence>
<accession>A0A0B4XHF3</accession>
<dbReference type="EMBL" id="CP006880">
    <property type="protein sequence ID" value="AJD46190.1"/>
    <property type="molecule type" value="Genomic_DNA"/>
</dbReference>
<proteinExistence type="inferred from homology"/>
<protein>
    <submittedName>
        <fullName evidence="8">Metal ABC transporter substrate-binding protein</fullName>
    </submittedName>
</protein>
<dbReference type="InterPro" id="IPR050492">
    <property type="entry name" value="Bact_metal-bind_prot9"/>
</dbReference>